<dbReference type="AlphaFoldDB" id="A0A4S2KQL6"/>
<feature type="compositionally biased region" description="Basic residues" evidence="1">
    <location>
        <begin position="265"/>
        <end position="275"/>
    </location>
</feature>
<feature type="compositionally biased region" description="Basic and acidic residues" evidence="1">
    <location>
        <begin position="309"/>
        <end position="367"/>
    </location>
</feature>
<name>A0A4S2KQL6_9HYME</name>
<dbReference type="PANTHER" id="PTHR37687:SF1">
    <property type="entry name" value="AGAP006772-PA"/>
    <property type="match status" value="1"/>
</dbReference>
<evidence type="ECO:0000313" key="3">
    <source>
        <dbReference type="EMBL" id="TGZ52121.1"/>
    </source>
</evidence>
<dbReference type="PANTHER" id="PTHR37687">
    <property type="entry name" value="AGAP006772-PA"/>
    <property type="match status" value="1"/>
</dbReference>
<sequence length="734" mass="84275">MASPRWILPLLILGTSAITLIPAARQFHDELLRSPKNVRKQRSLDMADSPEYYNDLHSFKYHGGDTDRKFDRDFDEDDEEIEFLPSDNGQLETVGEGLQGLNNKLLERALLDYLETLPEQEEPVQASIFRERERSGSRKRGGASDRLNLDNEDLTRLFMEELQDGFPYGALVEVDDDYLTALQSIYDSYRAGRGNKVYETAGPMSWGELLSKDSLRSEIKDGEIKDEEFVDRDQDQGILYLPAERRNVNGRFPIGREFGSYRKLTKRYPVAKRSPRPTQTRSKTTDPKVAQDLGALFGTQFTNSHNHTHKSDHEHEHDHDHDHERKQESDQNHEHKHESNQNHEHKHESNQNHDHEHEHDHEGKTETPSKVTPSPKGQKENATKTAKSKFLQVRKKSVDWSQYFGIDRRKKKTTFTAGQGTQNQDDEWMLQRYYENMAENLKPKEDENERKDKLEQMDTKLKYIKDLIIDEAMRYAASEDKVDLQKVKDKLMSRMAAAYTLQKMQKALNDLRNNVAAHKQTQRTQKEAQHNSTSNFRENNNPNTNSVTGSKADEKRSDINNNIEESESIEEPRSCPELEAIEWRCRTVDNLAGDTARMLYVPCVKLQICKACLQQIALYQAQNEEGLLPCLANYALVAGKVCDALESRDGQSRMAAAVREGERQSCANAALLLSQLQPPGAATAQCRARNSCLRLYQARYEHRFRTSPAYEGSSGRRIHHEGALDALQQTMSER</sequence>
<feature type="region of interest" description="Disordered" evidence="1">
    <location>
        <begin position="122"/>
        <end position="146"/>
    </location>
</feature>
<proteinExistence type="predicted"/>
<accession>A0A4S2KQL6</accession>
<feature type="chain" id="PRO_5020227362" description="Stress response protein NST1" evidence="2">
    <location>
        <begin position="18"/>
        <end position="734"/>
    </location>
</feature>
<feature type="region of interest" description="Disordered" evidence="1">
    <location>
        <begin position="265"/>
        <end position="288"/>
    </location>
</feature>
<evidence type="ECO:0000313" key="4">
    <source>
        <dbReference type="Proteomes" id="UP000310200"/>
    </source>
</evidence>
<feature type="compositionally biased region" description="Polar residues" evidence="1">
    <location>
        <begin position="530"/>
        <end position="549"/>
    </location>
</feature>
<evidence type="ECO:0000256" key="1">
    <source>
        <dbReference type="SAM" id="MobiDB-lite"/>
    </source>
</evidence>
<feature type="signal peptide" evidence="2">
    <location>
        <begin position="1"/>
        <end position="17"/>
    </location>
</feature>
<keyword evidence="4" id="KW-1185">Reference proteome</keyword>
<evidence type="ECO:0000256" key="2">
    <source>
        <dbReference type="SAM" id="SignalP"/>
    </source>
</evidence>
<feature type="region of interest" description="Disordered" evidence="1">
    <location>
        <begin position="516"/>
        <end position="573"/>
    </location>
</feature>
<dbReference type="EMBL" id="QBLH01001372">
    <property type="protein sequence ID" value="TGZ52121.1"/>
    <property type="molecule type" value="Genomic_DNA"/>
</dbReference>
<gene>
    <name evidence="3" type="ORF">DBV15_07688</name>
</gene>
<protein>
    <recommendedName>
        <fullName evidence="5">Stress response protein NST1</fullName>
    </recommendedName>
</protein>
<organism evidence="3 4">
    <name type="scientific">Temnothorax longispinosus</name>
    <dbReference type="NCBI Taxonomy" id="300112"/>
    <lineage>
        <taxon>Eukaryota</taxon>
        <taxon>Metazoa</taxon>
        <taxon>Ecdysozoa</taxon>
        <taxon>Arthropoda</taxon>
        <taxon>Hexapoda</taxon>
        <taxon>Insecta</taxon>
        <taxon>Pterygota</taxon>
        <taxon>Neoptera</taxon>
        <taxon>Endopterygota</taxon>
        <taxon>Hymenoptera</taxon>
        <taxon>Apocrita</taxon>
        <taxon>Aculeata</taxon>
        <taxon>Formicoidea</taxon>
        <taxon>Formicidae</taxon>
        <taxon>Myrmicinae</taxon>
        <taxon>Temnothorax</taxon>
    </lineage>
</organism>
<dbReference type="Proteomes" id="UP000310200">
    <property type="component" value="Unassembled WGS sequence"/>
</dbReference>
<dbReference type="InterPro" id="IPR038875">
    <property type="entry name" value="PLA2_conodipine-like"/>
</dbReference>
<feature type="region of interest" description="Disordered" evidence="1">
    <location>
        <begin position="301"/>
        <end position="390"/>
    </location>
</feature>
<comment type="caution">
    <text evidence="3">The sequence shown here is derived from an EMBL/GenBank/DDBJ whole genome shotgun (WGS) entry which is preliminary data.</text>
</comment>
<reference evidence="3 4" key="1">
    <citation type="journal article" date="2019" name="Philos. Trans. R. Soc. Lond., B, Biol. Sci.">
        <title>Ant behaviour and brain gene expression of defending hosts depend on the ecological success of the intruding social parasite.</title>
        <authorList>
            <person name="Kaur R."/>
            <person name="Stoldt M."/>
            <person name="Jongepier E."/>
            <person name="Feldmeyer B."/>
            <person name="Menzel F."/>
            <person name="Bornberg-Bauer E."/>
            <person name="Foitzik S."/>
        </authorList>
    </citation>
    <scope>NUCLEOTIDE SEQUENCE [LARGE SCALE GENOMIC DNA]</scope>
    <source>
        <tissue evidence="3">Whole body</tissue>
    </source>
</reference>
<keyword evidence="2" id="KW-0732">Signal</keyword>
<evidence type="ECO:0008006" key="5">
    <source>
        <dbReference type="Google" id="ProtNLM"/>
    </source>
</evidence>